<evidence type="ECO:0000313" key="3">
    <source>
        <dbReference type="EMBL" id="EPQ67473.1"/>
    </source>
</evidence>
<evidence type="ECO:0000256" key="1">
    <source>
        <dbReference type="SAM" id="MobiDB-lite"/>
    </source>
</evidence>
<dbReference type="EMBL" id="KE373525">
    <property type="protein sequence ID" value="EPQ67473.1"/>
    <property type="molecule type" value="Genomic_DNA"/>
</dbReference>
<dbReference type="AlphaFoldDB" id="A0A061HMI0"/>
<dbReference type="GO" id="GO:0005737">
    <property type="term" value="C:cytoplasm"/>
    <property type="evidence" value="ECO:0007669"/>
    <property type="project" value="TreeGrafter"/>
</dbReference>
<dbReference type="GO" id="GO:0012506">
    <property type="term" value="C:vesicle membrane"/>
    <property type="evidence" value="ECO:0007669"/>
    <property type="project" value="TreeGrafter"/>
</dbReference>
<dbReference type="Pfam" id="PF11470">
    <property type="entry name" value="TUG-UBL1"/>
    <property type="match status" value="1"/>
</dbReference>
<dbReference type="HOGENOM" id="CLU_534160_0_0_1"/>
<feature type="region of interest" description="Disordered" evidence="1">
    <location>
        <begin position="240"/>
        <end position="264"/>
    </location>
</feature>
<evidence type="ECO:0000313" key="5">
    <source>
        <dbReference type="Proteomes" id="UP000053110"/>
    </source>
</evidence>
<dbReference type="PROSITE" id="PS50033">
    <property type="entry name" value="UBX"/>
    <property type="match status" value="1"/>
</dbReference>
<dbReference type="PANTHER" id="PTHR46467:SF1">
    <property type="entry name" value="TETHER CONTAINING UBX DOMAIN FOR GLUT4"/>
    <property type="match status" value="1"/>
</dbReference>
<dbReference type="InterPro" id="IPR029071">
    <property type="entry name" value="Ubiquitin-like_domsf"/>
</dbReference>
<reference evidence="4" key="3">
    <citation type="submission" date="2018-07" db="EMBL/GenBank/DDBJ databases">
        <authorList>
            <person name="Quirk P.G."/>
            <person name="Krulwich T.A."/>
        </authorList>
    </citation>
    <scope>NUCLEOTIDE SEQUENCE</scope>
    <source>
        <strain evidence="4">96224</strain>
    </source>
</reference>
<protein>
    <submittedName>
        <fullName evidence="4">Bgt-1836</fullName>
    </submittedName>
</protein>
<dbReference type="InterPro" id="IPR059238">
    <property type="entry name" value="UBX1_UBXN9"/>
</dbReference>
<feature type="domain" description="UBX" evidence="2">
    <location>
        <begin position="331"/>
        <end position="409"/>
    </location>
</feature>
<dbReference type="EMBL" id="UIGY01000001">
    <property type="protein sequence ID" value="SUZ07313.1"/>
    <property type="molecule type" value="Genomic_DNA"/>
</dbReference>
<dbReference type="PANTHER" id="PTHR46467">
    <property type="entry name" value="TETHER CONTAINING UBX DOMAIN FOR GLUT4"/>
    <property type="match status" value="1"/>
</dbReference>
<accession>A0A061HMI0</accession>
<dbReference type="InterPro" id="IPR001012">
    <property type="entry name" value="UBX_dom"/>
</dbReference>
<feature type="non-terminal residue" evidence="4">
    <location>
        <position position="473"/>
    </location>
</feature>
<gene>
    <name evidence="3" type="ORF">BGT96224_1836</name>
    <name evidence="4" type="ORF">BGT96224V2_LOCUS121</name>
</gene>
<proteinExistence type="predicted"/>
<feature type="compositionally biased region" description="Basic and acidic residues" evidence="1">
    <location>
        <begin position="445"/>
        <end position="455"/>
    </location>
</feature>
<reference evidence="3" key="2">
    <citation type="submission" date="2013-01" db="EMBL/GenBank/DDBJ databases">
        <title>The wheat powdery mildew genome reveals unique evolution of an obligate biotroph.</title>
        <authorList>
            <person name="Oberhaensli S."/>
            <person name="Wicker T."/>
            <person name="Keller B."/>
        </authorList>
    </citation>
    <scope>NUCLEOTIDE SEQUENCE</scope>
    <source>
        <strain evidence="3">96224</strain>
    </source>
</reference>
<feature type="compositionally biased region" description="Low complexity" evidence="1">
    <location>
        <begin position="244"/>
        <end position="256"/>
    </location>
</feature>
<dbReference type="Gene3D" id="3.10.20.90">
    <property type="entry name" value="Phosphatidylinositol 3-kinase Catalytic Subunit, Chain A, domain 1"/>
    <property type="match status" value="1"/>
</dbReference>
<dbReference type="Pfam" id="PF00789">
    <property type="entry name" value="UBX"/>
    <property type="match status" value="1"/>
</dbReference>
<dbReference type="OrthoDB" id="440781at2759"/>
<dbReference type="CDD" id="cd16105">
    <property type="entry name" value="Ubl_ASPSCR1_like"/>
    <property type="match status" value="1"/>
</dbReference>
<sequence length="473" mass="52971">MTSHVVVLHTSGRRVKIKVTQTKYLADIFEEACQKLGLESASYDLKVNSKPLDLSQTLQQSCLPSGAKLELVLASRTPAPVSVALDLPDYLASAASTKRFTEKFSSSTTLWLVLRKFELNGGHSFNLTARASLGNASGDASVADRMFYDEPVLNIMGRKFFGFMDLQKTLRQLGFHSGTCLIRLEYKRTDQLIKEAMKQITEYFEESPTEPAPKITDKSLSTPLNASNDLKCSSIQVEDVSDLPSPSEPTTCPTTSNLDPGTGDRPTTVFRPPMSSIPQAACIPYEEDDFEPTIAHAKLHQSRLLNSSRNVKLPSDVEIEKLQKMKAARLHDIAEVSIKIRYPDQTTSVSSFKPDETGNHLYAFVSKLIIEENQPFKLIWRDRDSKTVPNNEKRLVNDLGFGPRMLLYFVWDGPVESNNKSAILKQQYMEDSQEINIPNLSPQKIETHEPEEKRNGVKKQKGVGKWFKGLGKK</sequence>
<dbReference type="CDD" id="cd17075">
    <property type="entry name" value="UBX1_UBXN9"/>
    <property type="match status" value="1"/>
</dbReference>
<organism evidence="4">
    <name type="scientific">Blumeria graminis f. sp. tritici 96224</name>
    <dbReference type="NCBI Taxonomy" id="1268274"/>
    <lineage>
        <taxon>Eukaryota</taxon>
        <taxon>Fungi</taxon>
        <taxon>Dikarya</taxon>
        <taxon>Ascomycota</taxon>
        <taxon>Pezizomycotina</taxon>
        <taxon>Leotiomycetes</taxon>
        <taxon>Erysiphales</taxon>
        <taxon>Erysiphaceae</taxon>
        <taxon>Blumeria</taxon>
    </lineage>
</organism>
<dbReference type="SUPFAM" id="SSF54236">
    <property type="entry name" value="Ubiquitin-like"/>
    <property type="match status" value="2"/>
</dbReference>
<dbReference type="InterPro" id="IPR021569">
    <property type="entry name" value="TUG-UBL1"/>
</dbReference>
<feature type="region of interest" description="Disordered" evidence="1">
    <location>
        <begin position="439"/>
        <end position="473"/>
    </location>
</feature>
<evidence type="ECO:0000259" key="2">
    <source>
        <dbReference type="PROSITE" id="PS50033"/>
    </source>
</evidence>
<evidence type="ECO:0000313" key="4">
    <source>
        <dbReference type="EMBL" id="SUZ07313.1"/>
    </source>
</evidence>
<reference evidence="5" key="1">
    <citation type="journal article" date="2013" name="Nat. Genet.">
        <title>The wheat powdery mildew genome shows the unique evolution of an obligate biotroph.</title>
        <authorList>
            <person name="Wicker T."/>
            <person name="Oberhaensli S."/>
            <person name="Parlange F."/>
            <person name="Buchmann J.P."/>
            <person name="Shatalina M."/>
            <person name="Roffler S."/>
            <person name="Ben-David R."/>
            <person name="Dolezel J."/>
            <person name="Simkova H."/>
            <person name="Schulze-Lefert P."/>
            <person name="Spanu P.D."/>
            <person name="Bruggmann R."/>
            <person name="Amselem J."/>
            <person name="Quesneville H."/>
            <person name="Ver Loren van Themaat E."/>
            <person name="Paape T."/>
            <person name="Shimizu K.K."/>
            <person name="Keller B."/>
        </authorList>
    </citation>
    <scope>NUCLEOTIDE SEQUENCE [LARGE SCALE GENOMIC DNA]</scope>
    <source>
        <strain evidence="5">96224</strain>
    </source>
</reference>
<dbReference type="GO" id="GO:0005634">
    <property type="term" value="C:nucleus"/>
    <property type="evidence" value="ECO:0007669"/>
    <property type="project" value="TreeGrafter"/>
</dbReference>
<name>A0A061HMI0_BLUGR</name>
<dbReference type="GO" id="GO:0006886">
    <property type="term" value="P:intracellular protein transport"/>
    <property type="evidence" value="ECO:0007669"/>
    <property type="project" value="TreeGrafter"/>
</dbReference>
<dbReference type="Proteomes" id="UP000053110">
    <property type="component" value="Unassembled WGS sequence"/>
</dbReference>
<feature type="region of interest" description="Disordered" evidence="1">
    <location>
        <begin position="204"/>
        <end position="223"/>
    </location>
</feature>